<dbReference type="EMBL" id="HBIP01012531">
    <property type="protein sequence ID" value="CAE0492043.1"/>
    <property type="molecule type" value="Transcribed_RNA"/>
</dbReference>
<protein>
    <submittedName>
        <fullName evidence="2">Uncharacterized protein</fullName>
    </submittedName>
</protein>
<evidence type="ECO:0000313" key="2">
    <source>
        <dbReference type="EMBL" id="CAE0492043.1"/>
    </source>
</evidence>
<feature type="region of interest" description="Disordered" evidence="1">
    <location>
        <begin position="87"/>
        <end position="175"/>
    </location>
</feature>
<feature type="compositionally biased region" description="Low complexity" evidence="1">
    <location>
        <begin position="38"/>
        <end position="55"/>
    </location>
</feature>
<sequence>MHIVHQEEFEVYCDEPSPPAAPSTTAALLPPETGASIPDAQAAGQAAAAPPAEGGQHQRQPLGDRTAEYWGGYYRPLIEADEAAALQSPMKAPSPSLRPGFRQQSCGSPTKHTPSKPNPALHNPLQGSSHTAAGTPTGLPPRSPLPPRHPPAQQQLFPTAGLPRTSSLPPVAGAPSPLPAGLYAQTSMEEMAKRGMFAGSAGPSQSPLNPTAHLQPHLGVQQAQPALHLQPHPGVQQAQPAMGLAALLQQQKQQEQQQQLGSALKRGHSPGPESASKVKRGLMFPP</sequence>
<name>A0A7S3VKH7_DUNTE</name>
<gene>
    <name evidence="2" type="ORF">DTER00134_LOCUS7116</name>
</gene>
<feature type="region of interest" description="Disordered" evidence="1">
    <location>
        <begin position="246"/>
        <end position="286"/>
    </location>
</feature>
<proteinExistence type="predicted"/>
<feature type="region of interest" description="Disordered" evidence="1">
    <location>
        <begin position="1"/>
        <end position="64"/>
    </location>
</feature>
<feature type="compositionally biased region" description="Pro residues" evidence="1">
    <location>
        <begin position="138"/>
        <end position="150"/>
    </location>
</feature>
<feature type="compositionally biased region" description="Polar residues" evidence="1">
    <location>
        <begin position="102"/>
        <end position="112"/>
    </location>
</feature>
<evidence type="ECO:0000256" key="1">
    <source>
        <dbReference type="SAM" id="MobiDB-lite"/>
    </source>
</evidence>
<organism evidence="2">
    <name type="scientific">Dunaliella tertiolecta</name>
    <name type="common">Green alga</name>
    <dbReference type="NCBI Taxonomy" id="3047"/>
    <lineage>
        <taxon>Eukaryota</taxon>
        <taxon>Viridiplantae</taxon>
        <taxon>Chlorophyta</taxon>
        <taxon>core chlorophytes</taxon>
        <taxon>Chlorophyceae</taxon>
        <taxon>CS clade</taxon>
        <taxon>Chlamydomonadales</taxon>
        <taxon>Dunaliellaceae</taxon>
        <taxon>Dunaliella</taxon>
    </lineage>
</organism>
<dbReference type="AlphaFoldDB" id="A0A7S3VKH7"/>
<feature type="compositionally biased region" description="Low complexity" evidence="1">
    <location>
        <begin position="246"/>
        <end position="264"/>
    </location>
</feature>
<accession>A0A7S3VKH7</accession>
<reference evidence="2" key="1">
    <citation type="submission" date="2021-01" db="EMBL/GenBank/DDBJ databases">
        <authorList>
            <person name="Corre E."/>
            <person name="Pelletier E."/>
            <person name="Niang G."/>
            <person name="Scheremetjew M."/>
            <person name="Finn R."/>
            <person name="Kale V."/>
            <person name="Holt S."/>
            <person name="Cochrane G."/>
            <person name="Meng A."/>
            <person name="Brown T."/>
            <person name="Cohen L."/>
        </authorList>
    </citation>
    <scope>NUCLEOTIDE SEQUENCE</scope>
    <source>
        <strain evidence="2">CCMP1320</strain>
    </source>
</reference>
<feature type="compositionally biased region" description="Low complexity" evidence="1">
    <location>
        <begin position="22"/>
        <end position="31"/>
    </location>
</feature>